<evidence type="ECO:0000313" key="3">
    <source>
        <dbReference type="Proteomes" id="UP000038040"/>
    </source>
</evidence>
<evidence type="ECO:0000313" key="4">
    <source>
        <dbReference type="Proteomes" id="UP000274756"/>
    </source>
</evidence>
<protein>
    <submittedName>
        <fullName evidence="5">CPCFC domain-containing protein</fullName>
    </submittedName>
</protein>
<keyword evidence="4" id="KW-1185">Reference proteome</keyword>
<evidence type="ECO:0000313" key="2">
    <source>
        <dbReference type="EMBL" id="VDN54143.1"/>
    </source>
</evidence>
<dbReference type="WBParaSite" id="DME_0001070701-mRNA-1">
    <property type="protein sequence ID" value="DME_0001070701-mRNA-1"/>
    <property type="gene ID" value="DME_0001070701"/>
</dbReference>
<accession>A0A0N4URM5</accession>
<dbReference type="EMBL" id="UYYG01000305">
    <property type="protein sequence ID" value="VDN54143.1"/>
    <property type="molecule type" value="Genomic_DNA"/>
</dbReference>
<feature type="signal peptide" evidence="1">
    <location>
        <begin position="1"/>
        <end position="18"/>
    </location>
</feature>
<keyword evidence="1" id="KW-0732">Signal</keyword>
<name>A0A0N4URM5_DRAME</name>
<gene>
    <name evidence="2" type="ORF">DME_LOCUS4116</name>
</gene>
<reference evidence="2 4" key="2">
    <citation type="submission" date="2018-11" db="EMBL/GenBank/DDBJ databases">
        <authorList>
            <consortium name="Pathogen Informatics"/>
        </authorList>
    </citation>
    <scope>NUCLEOTIDE SEQUENCE [LARGE SCALE GENOMIC DNA]</scope>
</reference>
<reference evidence="5" key="1">
    <citation type="submission" date="2017-02" db="UniProtKB">
        <authorList>
            <consortium name="WormBaseParasite"/>
        </authorList>
    </citation>
    <scope>IDENTIFICATION</scope>
</reference>
<organism evidence="3 5">
    <name type="scientific">Dracunculus medinensis</name>
    <name type="common">Guinea worm</name>
    <dbReference type="NCBI Taxonomy" id="318479"/>
    <lineage>
        <taxon>Eukaryota</taxon>
        <taxon>Metazoa</taxon>
        <taxon>Ecdysozoa</taxon>
        <taxon>Nematoda</taxon>
        <taxon>Chromadorea</taxon>
        <taxon>Rhabditida</taxon>
        <taxon>Spirurina</taxon>
        <taxon>Dracunculoidea</taxon>
        <taxon>Dracunculidae</taxon>
        <taxon>Dracunculus</taxon>
    </lineage>
</organism>
<feature type="chain" id="PRO_5041041083" evidence="1">
    <location>
        <begin position="19"/>
        <end position="86"/>
    </location>
</feature>
<sequence length="86" mass="9363">MMNFVYLLPLFFISCVSAGDVSINVCNKPLPPPAVPVPQNGAPQQAQEPQYRPTVDPNLCLDLDPACLEVFNLQEAVQTIPAQLDP</sequence>
<dbReference type="Proteomes" id="UP000038040">
    <property type="component" value="Unplaced"/>
</dbReference>
<proteinExistence type="predicted"/>
<dbReference type="AlphaFoldDB" id="A0A0N4URM5"/>
<evidence type="ECO:0000256" key="1">
    <source>
        <dbReference type="SAM" id="SignalP"/>
    </source>
</evidence>
<evidence type="ECO:0000313" key="5">
    <source>
        <dbReference type="WBParaSite" id="DME_0001070701-mRNA-1"/>
    </source>
</evidence>
<dbReference type="Proteomes" id="UP000274756">
    <property type="component" value="Unassembled WGS sequence"/>
</dbReference>